<name>A0ACC0CPD9_9PEZI</name>
<sequence length="604" mass="66402">MPTFDLQLDILIIGAGPAGASLAAFLGQNGLKGLGIAKDRATAYTPRAHGFNSFAFVTAECLRDIGLEDEGLRLAIRGSPYLSMRYARSLIGEEYGRVRAWGESTNTTATLKEITPCEYVDLTQRHVEPLLIRYASHHNFDVRFSTELVGVERVEPSDSDGSVFICTIHDGILNQNFRIRTRYLFGADGGRSHVARTLGFKFNTTSGGPKACNVLLRADIAHLLPPERHAGLHWVVKPDRSLFPGVVGHLRMVRPYNEWVMVAFGAGGSNPFEGFTTESPELVACVRDFIGDDSIDVEILSIDPWAVRESVAETFSDPGANVFILGDAAHRHPPTYGLGSNTCIQDAYNLAWKVAYVEKGLAGKSLLESYNAERQPVGATLVRESNLQLRRNSELWEALGMAAPSPEEGKKQIDELSATSAAGVARRAKLHEALEGKRQESESLGVAYNQWYTSDAVYLDDEGGPRPVLQGDPIVEVQVSTYPGSRLPHVWLDISTRGRSISTHDLAGKGAFTLFVGVGGDPWRTAAKNIKNATAIPINVYGIGFGLNYIDPFRDWRKKRGVDEDGCVLVRPDRFVAWRSLKQSANCEEKLLYILNKVLSRDEL</sequence>
<evidence type="ECO:0000313" key="2">
    <source>
        <dbReference type="Proteomes" id="UP001497680"/>
    </source>
</evidence>
<comment type="caution">
    <text evidence="1">The sequence shown here is derived from an EMBL/GenBank/DDBJ whole genome shotgun (WGS) entry which is preliminary data.</text>
</comment>
<dbReference type="EMBL" id="MU394375">
    <property type="protein sequence ID" value="KAI6082248.1"/>
    <property type="molecule type" value="Genomic_DNA"/>
</dbReference>
<protein>
    <submittedName>
        <fullName evidence="1">FAD binding domain-containing protein</fullName>
    </submittedName>
</protein>
<evidence type="ECO:0000313" key="1">
    <source>
        <dbReference type="EMBL" id="KAI6082248.1"/>
    </source>
</evidence>
<dbReference type="Proteomes" id="UP001497680">
    <property type="component" value="Unassembled WGS sequence"/>
</dbReference>
<accession>A0ACC0CPD9</accession>
<keyword evidence="2" id="KW-1185">Reference proteome</keyword>
<proteinExistence type="predicted"/>
<organism evidence="1 2">
    <name type="scientific">Hypoxylon rubiginosum</name>
    <dbReference type="NCBI Taxonomy" id="110542"/>
    <lineage>
        <taxon>Eukaryota</taxon>
        <taxon>Fungi</taxon>
        <taxon>Dikarya</taxon>
        <taxon>Ascomycota</taxon>
        <taxon>Pezizomycotina</taxon>
        <taxon>Sordariomycetes</taxon>
        <taxon>Xylariomycetidae</taxon>
        <taxon>Xylariales</taxon>
        <taxon>Hypoxylaceae</taxon>
        <taxon>Hypoxylon</taxon>
    </lineage>
</organism>
<reference evidence="1 2" key="1">
    <citation type="journal article" date="2022" name="New Phytol.">
        <title>Ecological generalism drives hyperdiversity of secondary metabolite gene clusters in xylarialean endophytes.</title>
        <authorList>
            <person name="Franco M.E.E."/>
            <person name="Wisecaver J.H."/>
            <person name="Arnold A.E."/>
            <person name="Ju Y.M."/>
            <person name="Slot J.C."/>
            <person name="Ahrendt S."/>
            <person name="Moore L.P."/>
            <person name="Eastman K.E."/>
            <person name="Scott K."/>
            <person name="Konkel Z."/>
            <person name="Mondo S.J."/>
            <person name="Kuo A."/>
            <person name="Hayes R.D."/>
            <person name="Haridas S."/>
            <person name="Andreopoulos B."/>
            <person name="Riley R."/>
            <person name="LaButti K."/>
            <person name="Pangilinan J."/>
            <person name="Lipzen A."/>
            <person name="Amirebrahimi M."/>
            <person name="Yan J."/>
            <person name="Adam C."/>
            <person name="Keymanesh K."/>
            <person name="Ng V."/>
            <person name="Louie K."/>
            <person name="Northen T."/>
            <person name="Drula E."/>
            <person name="Henrissat B."/>
            <person name="Hsieh H.M."/>
            <person name="Youens-Clark K."/>
            <person name="Lutzoni F."/>
            <person name="Miadlikowska J."/>
            <person name="Eastwood D.C."/>
            <person name="Hamelin R.C."/>
            <person name="Grigoriev I.V."/>
            <person name="U'Ren J.M."/>
        </authorList>
    </citation>
    <scope>NUCLEOTIDE SEQUENCE [LARGE SCALE GENOMIC DNA]</scope>
    <source>
        <strain evidence="1 2">ER1909</strain>
    </source>
</reference>
<gene>
    <name evidence="1" type="ORF">F4821DRAFT_272612</name>
</gene>